<name>A0A0S7YG93_UNCT6</name>
<dbReference type="CDD" id="cd06561">
    <property type="entry name" value="AlkD_like"/>
    <property type="match status" value="1"/>
</dbReference>
<sequence length="234" mass="26822">MSKPPSKVVYTTIIKKLKSSANPEAVAGMARYGINPKKNYGISVTTLRKMAWEIGRDHQLAQKLWKTGIRDARILAASIDDPQLVSEKQMEQWVTDIDSWDVCDHCCGHLFDKTQFAYKKAVEWSIRSEPFVKRAGFSLIAWLSVHDKKADDKKFLAFLPVISRESIDNRNYVKKAVNWALRQIGKRNQFLNRRAIETATQIQTIDSKSAQWIAADAFRELTSPAIQKRVRNKK</sequence>
<evidence type="ECO:0000313" key="2">
    <source>
        <dbReference type="Proteomes" id="UP000051012"/>
    </source>
</evidence>
<comment type="caution">
    <text evidence="1">The sequence shown here is derived from an EMBL/GenBank/DDBJ whole genome shotgun (WGS) entry which is preliminary data.</text>
</comment>
<dbReference type="Proteomes" id="UP000051012">
    <property type="component" value="Unassembled WGS sequence"/>
</dbReference>
<protein>
    <submittedName>
        <fullName evidence="1">DNA alkylation repair protein</fullName>
    </submittedName>
</protein>
<gene>
    <name evidence="1" type="ORF">AMJ52_04105</name>
</gene>
<dbReference type="PANTHER" id="PTHR41291">
    <property type="entry name" value="DNA ALKYLATION REPAIR PROTEIN"/>
    <property type="match status" value="1"/>
</dbReference>
<dbReference type="SUPFAM" id="SSF48371">
    <property type="entry name" value="ARM repeat"/>
    <property type="match status" value="1"/>
</dbReference>
<dbReference type="PANTHER" id="PTHR41291:SF1">
    <property type="entry name" value="DNA ALKYLATION REPAIR PROTEIN"/>
    <property type="match status" value="1"/>
</dbReference>
<dbReference type="Gene3D" id="1.25.10.90">
    <property type="match status" value="1"/>
</dbReference>
<dbReference type="EMBL" id="LJNI01000039">
    <property type="protein sequence ID" value="KPJ73177.1"/>
    <property type="molecule type" value="Genomic_DNA"/>
</dbReference>
<organism evidence="1 2">
    <name type="scientific">candidate division TA06 bacterium DG_78</name>
    <dbReference type="NCBI Taxonomy" id="1703772"/>
    <lineage>
        <taxon>Bacteria</taxon>
        <taxon>Bacteria division TA06</taxon>
    </lineage>
</organism>
<proteinExistence type="predicted"/>
<accession>A0A0S7YG93</accession>
<reference evidence="1 2" key="1">
    <citation type="journal article" date="2015" name="Microbiome">
        <title>Genomic resolution of linkages in carbon, nitrogen, and sulfur cycling among widespread estuary sediment bacteria.</title>
        <authorList>
            <person name="Baker B.J."/>
            <person name="Lazar C.S."/>
            <person name="Teske A.P."/>
            <person name="Dick G.J."/>
        </authorList>
    </citation>
    <scope>NUCLEOTIDE SEQUENCE [LARGE SCALE GENOMIC DNA]</scope>
    <source>
        <strain evidence="1">DG_78</strain>
    </source>
</reference>
<dbReference type="PATRIC" id="fig|1703772.3.peg.1387"/>
<dbReference type="InterPro" id="IPR016024">
    <property type="entry name" value="ARM-type_fold"/>
</dbReference>
<dbReference type="Pfam" id="PF08713">
    <property type="entry name" value="DNA_alkylation"/>
    <property type="match status" value="1"/>
</dbReference>
<dbReference type="InterPro" id="IPR014825">
    <property type="entry name" value="DNA_alkylation"/>
</dbReference>
<evidence type="ECO:0000313" key="1">
    <source>
        <dbReference type="EMBL" id="KPJ73177.1"/>
    </source>
</evidence>
<dbReference type="AlphaFoldDB" id="A0A0S7YG93"/>